<evidence type="ECO:0000256" key="1">
    <source>
        <dbReference type="SAM" id="Phobius"/>
    </source>
</evidence>
<keyword evidence="1" id="KW-0812">Transmembrane</keyword>
<sequence>MLTISLVVGLVVFAFIINRYTTSSEMIVTMLVLVVLFFCILNYYYSNTDSAPQDLYNDNIRKMKKKQHLNEAFDTLLNKNNSLLD</sequence>
<dbReference type="InterPro" id="IPR008561">
    <property type="entry name" value="Ac76_baculovir"/>
</dbReference>
<evidence type="ECO:0000313" key="3">
    <source>
        <dbReference type="Proteomes" id="UP000202706"/>
    </source>
</evidence>
<protein>
    <recommendedName>
        <fullName evidence="4">Ac76</fullName>
    </recommendedName>
</protein>
<dbReference type="RefSeq" id="NP_663265.1">
    <property type="nucleotide sequence ID" value="NC_004062.1"/>
</dbReference>
<keyword evidence="3" id="KW-1185">Reference proteome</keyword>
<organism evidence="2 3">
    <name type="scientific">Phthorimaea operculella granulovirus</name>
    <dbReference type="NCBI Taxonomy" id="192584"/>
    <lineage>
        <taxon>Viruses</taxon>
        <taxon>Viruses incertae sedis</taxon>
        <taxon>Naldaviricetes</taxon>
        <taxon>Lefavirales</taxon>
        <taxon>Baculoviridae</taxon>
        <taxon>Betabaculovirus</taxon>
        <taxon>Betabaculovirus phoperculellae</taxon>
    </lineage>
</organism>
<accession>Q8JRV9</accession>
<gene>
    <name evidence="2" type="primary">PhopGV100</name>
</gene>
<reference evidence="3" key="1">
    <citation type="journal article" date="2000" name="Virus Genes">
        <title>Comparative analysis of the granulin regions of the Phthorimaea operculella and Spodoptera littoralis granuloviruses.</title>
        <authorList>
            <person name="Taha A."/>
            <person name="Nour-El-Din A."/>
            <person name="Croizier L."/>
            <person name="Ferber M.L."/>
            <person name="Croizier G."/>
        </authorList>
    </citation>
    <scope>NUCLEOTIDE SEQUENCE [LARGE SCALE GENOMIC DNA]</scope>
</reference>
<evidence type="ECO:0008006" key="4">
    <source>
        <dbReference type="Google" id="ProtNLM"/>
    </source>
</evidence>
<dbReference type="Proteomes" id="UP000202706">
    <property type="component" value="Segment"/>
</dbReference>
<dbReference type="EMBL" id="AF499596">
    <property type="protein sequence ID" value="AAM70298.1"/>
    <property type="molecule type" value="Genomic_DNA"/>
</dbReference>
<keyword evidence="1" id="KW-1133">Transmembrane helix</keyword>
<evidence type="ECO:0000313" key="2">
    <source>
        <dbReference type="EMBL" id="AAM70298.1"/>
    </source>
</evidence>
<proteinExistence type="predicted"/>
<dbReference type="KEGG" id="vg:949318"/>
<dbReference type="Pfam" id="PF05814">
    <property type="entry name" value="Ac76"/>
    <property type="match status" value="1"/>
</dbReference>
<name>Q8JRV9_9BBAC</name>
<keyword evidence="1" id="KW-0472">Membrane</keyword>
<dbReference type="GeneID" id="949318"/>
<dbReference type="OrthoDB" id="25286at10239"/>
<feature type="transmembrane region" description="Helical" evidence="1">
    <location>
        <begin position="24"/>
        <end position="45"/>
    </location>
</feature>